<feature type="binding site" evidence="7">
    <location>
        <position position="259"/>
    </location>
    <ligand>
        <name>5-hydroxyisourate</name>
        <dbReference type="ChEBI" id="CHEBI:18072"/>
    </ligand>
</feature>
<feature type="binding site" evidence="7">
    <location>
        <position position="233"/>
    </location>
    <ligand>
        <name>5-hydroxyisourate</name>
        <dbReference type="ChEBI" id="CHEBI:18072"/>
    </ligand>
</feature>
<dbReference type="EMBL" id="WBMT01000019">
    <property type="protein sequence ID" value="KAB2343264.1"/>
    <property type="molecule type" value="Genomic_DNA"/>
</dbReference>
<dbReference type="PANTHER" id="PTHR42874:SF1">
    <property type="entry name" value="URICASE"/>
    <property type="match status" value="1"/>
</dbReference>
<feature type="binding site" evidence="7">
    <location>
        <position position="182"/>
    </location>
    <ligand>
        <name>5-hydroxyisourate</name>
        <dbReference type="ChEBI" id="CHEBI:18072"/>
    </ligand>
</feature>
<evidence type="ECO:0000313" key="10">
    <source>
        <dbReference type="Proteomes" id="UP000468735"/>
    </source>
</evidence>
<proteinExistence type="inferred from homology"/>
<dbReference type="NCBIfam" id="TIGR03383">
    <property type="entry name" value="urate_oxi"/>
    <property type="match status" value="1"/>
</dbReference>
<sequence>MAIVLGPNRYGKAETRVVRVVREGGTHHIKDINVSSALSGDMEAVHLTGDNANVLPTDTQKNTAYAFAKKYGVDEIEDFALLLARHFVDSQPAIHHARVEIEEYFWDRIPVAEGPDLGLRDEQHSFVRSGREVRTCVVHYDQDGGTSVVSGLKDLVVLNSTGSEFHGYIEDEYTTLKPTSDRILATEVSAQWRHRGDDSSSGRSGTGSFGRSYTEARQALLDAFADTHSLSLQQTLYEMGRRVLNARKEICEVRMAMPNKHHFLVDLEPFGMDNDNEVFFAADRPYGLIEGSVLTDDAPDAGYAWN</sequence>
<feature type="active site" description="Charge relay system" evidence="6">
    <location>
        <position position="261"/>
    </location>
</feature>
<dbReference type="InterPro" id="IPR002042">
    <property type="entry name" value="Uricase"/>
</dbReference>
<protein>
    <recommendedName>
        <fullName evidence="5 8">Uricase</fullName>
        <ecNumber evidence="5 8">1.7.3.3</ecNumber>
    </recommendedName>
    <alternativeName>
        <fullName evidence="5">Urate oxidase</fullName>
    </alternativeName>
</protein>
<dbReference type="EC" id="1.7.3.3" evidence="5 8"/>
<keyword evidence="10" id="KW-1185">Reference proteome</keyword>
<comment type="caution">
    <text evidence="9">The sequence shown here is derived from an EMBL/GenBank/DDBJ whole genome shotgun (WGS) entry which is preliminary data.</text>
</comment>
<dbReference type="GO" id="GO:0004846">
    <property type="term" value="F:urate oxidase activity"/>
    <property type="evidence" value="ECO:0007669"/>
    <property type="project" value="UniProtKB-EC"/>
</dbReference>
<accession>A0A6H9YU14</accession>
<reference evidence="9 10" key="1">
    <citation type="submission" date="2019-09" db="EMBL/GenBank/DDBJ databases">
        <title>Actinomadura physcomitrii sp. nov., a novel actinomycete isolated from moss [Physcomitrium sphaericum (Ludw) Fuernr].</title>
        <authorList>
            <person name="Zhuang X."/>
            <person name="Liu C."/>
        </authorList>
    </citation>
    <scope>NUCLEOTIDE SEQUENCE [LARGE SCALE GENOMIC DNA]</scope>
    <source>
        <strain evidence="9 10">HMC1</strain>
    </source>
</reference>
<feature type="binding site" evidence="7">
    <location>
        <position position="58"/>
    </location>
    <ligand>
        <name>urate</name>
        <dbReference type="ChEBI" id="CHEBI:17775"/>
    </ligand>
</feature>
<evidence type="ECO:0000256" key="1">
    <source>
        <dbReference type="ARBA" id="ARBA00004831"/>
    </source>
</evidence>
<feature type="binding site" evidence="7">
    <location>
        <position position="259"/>
    </location>
    <ligand>
        <name>urate</name>
        <dbReference type="ChEBI" id="CHEBI:17775"/>
    </ligand>
</feature>
<comment type="similarity">
    <text evidence="2 5 8">Belongs to the uricase family.</text>
</comment>
<feature type="active site" description="Charge relay system" evidence="6">
    <location>
        <position position="12"/>
    </location>
</feature>
<feature type="binding site" evidence="7">
    <location>
        <position position="233"/>
    </location>
    <ligand>
        <name>urate</name>
        <dbReference type="ChEBI" id="CHEBI:17775"/>
    </ligand>
</feature>
<dbReference type="Gene3D" id="3.10.270.10">
    <property type="entry name" value="Urate Oxidase"/>
    <property type="match status" value="1"/>
</dbReference>
<feature type="binding site" evidence="7">
    <location>
        <position position="165"/>
    </location>
    <ligand>
        <name>5-hydroxyisourate</name>
        <dbReference type="ChEBI" id="CHEBI:18072"/>
    </ligand>
</feature>
<dbReference type="Pfam" id="PF01014">
    <property type="entry name" value="Uricase"/>
    <property type="match status" value="2"/>
</dbReference>
<comment type="catalytic activity">
    <reaction evidence="5 8">
        <text>urate + O2 + H2O = 5-hydroxyisourate + H2O2</text>
        <dbReference type="Rhea" id="RHEA:21368"/>
        <dbReference type="ChEBI" id="CHEBI:15377"/>
        <dbReference type="ChEBI" id="CHEBI:15379"/>
        <dbReference type="ChEBI" id="CHEBI:16240"/>
        <dbReference type="ChEBI" id="CHEBI:17775"/>
        <dbReference type="ChEBI" id="CHEBI:18072"/>
        <dbReference type="EC" id="1.7.3.3"/>
    </reaction>
</comment>
<evidence type="ECO:0000256" key="5">
    <source>
        <dbReference type="PIRNR" id="PIRNR000241"/>
    </source>
</evidence>
<dbReference type="GO" id="GO:0006144">
    <property type="term" value="P:purine nucleobase metabolic process"/>
    <property type="evidence" value="ECO:0007669"/>
    <property type="project" value="UniProtKB-KW"/>
</dbReference>
<evidence type="ECO:0000256" key="8">
    <source>
        <dbReference type="RuleBase" id="RU004455"/>
    </source>
</evidence>
<keyword evidence="3 5" id="KW-0659">Purine metabolism</keyword>
<dbReference type="PRINTS" id="PR00093">
    <property type="entry name" value="URICASE"/>
</dbReference>
<organism evidence="9 10">
    <name type="scientific">Actinomadura rudentiformis</name>
    <dbReference type="NCBI Taxonomy" id="359158"/>
    <lineage>
        <taxon>Bacteria</taxon>
        <taxon>Bacillati</taxon>
        <taxon>Actinomycetota</taxon>
        <taxon>Actinomycetes</taxon>
        <taxon>Streptosporangiales</taxon>
        <taxon>Thermomonosporaceae</taxon>
        <taxon>Actinomadura</taxon>
    </lineage>
</organism>
<gene>
    <name evidence="9" type="primary">pucL</name>
    <name evidence="9" type="ORF">F8566_34500</name>
</gene>
<dbReference type="UniPathway" id="UPA00394">
    <property type="reaction ID" value="UER00650"/>
</dbReference>
<comment type="pathway">
    <text evidence="1 5">Purine metabolism; urate degradation; (S)-allantoin from urate: step 1/3.</text>
</comment>
<feature type="binding site" evidence="7">
    <location>
        <position position="259"/>
    </location>
    <ligand>
        <name>O2</name>
        <dbReference type="ChEBI" id="CHEBI:15379"/>
    </ligand>
</feature>
<evidence type="ECO:0000256" key="3">
    <source>
        <dbReference type="ARBA" id="ARBA00022631"/>
    </source>
</evidence>
<keyword evidence="4 5" id="KW-0560">Oxidoreductase</keyword>
<dbReference type="AlphaFoldDB" id="A0A6H9YU14"/>
<dbReference type="GO" id="GO:0019628">
    <property type="term" value="P:urate catabolic process"/>
    <property type="evidence" value="ECO:0007669"/>
    <property type="project" value="UniProtKB-UniPathway"/>
</dbReference>
<dbReference type="PIRSF" id="PIRSF000241">
    <property type="entry name" value="Urate_oxidase"/>
    <property type="match status" value="1"/>
</dbReference>
<feature type="binding site" evidence="7">
    <location>
        <position position="57"/>
    </location>
    <ligand>
        <name>urate</name>
        <dbReference type="ChEBI" id="CHEBI:17775"/>
    </ligand>
</feature>
<evidence type="ECO:0000256" key="2">
    <source>
        <dbReference type="ARBA" id="ARBA00009760"/>
    </source>
</evidence>
<evidence type="ECO:0000313" key="9">
    <source>
        <dbReference type="EMBL" id="KAB2343264.1"/>
    </source>
</evidence>
<feature type="binding site" evidence="7">
    <location>
        <position position="57"/>
    </location>
    <ligand>
        <name>5-hydroxyisourate</name>
        <dbReference type="ChEBI" id="CHEBI:18072"/>
    </ligand>
</feature>
<evidence type="ECO:0000256" key="7">
    <source>
        <dbReference type="PIRSR" id="PIRSR000241-2"/>
    </source>
</evidence>
<dbReference type="PANTHER" id="PTHR42874">
    <property type="entry name" value="URICASE"/>
    <property type="match status" value="1"/>
</dbReference>
<feature type="binding site" evidence="7">
    <location>
        <position position="165"/>
    </location>
    <ligand>
        <name>urate</name>
        <dbReference type="ChEBI" id="CHEBI:17775"/>
    </ligand>
</feature>
<evidence type="ECO:0000256" key="6">
    <source>
        <dbReference type="PIRSR" id="PIRSR000241-1"/>
    </source>
</evidence>
<comment type="function">
    <text evidence="5 8">Catalyzes the oxidation of uric acid to 5-hydroxyisourate, which is further processed to form (S)-allantoin.</text>
</comment>
<dbReference type="SUPFAM" id="SSF55620">
    <property type="entry name" value="Tetrahydrobiopterin biosynthesis enzymes-like"/>
    <property type="match status" value="2"/>
</dbReference>
<feature type="active site" description="Charge relay system" evidence="6">
    <location>
        <position position="57"/>
    </location>
</feature>
<dbReference type="RefSeq" id="WP_151566067.1">
    <property type="nucleotide sequence ID" value="NZ_WBMT01000019.1"/>
</dbReference>
<feature type="binding site" evidence="7">
    <location>
        <position position="182"/>
    </location>
    <ligand>
        <name>urate</name>
        <dbReference type="ChEBI" id="CHEBI:17775"/>
    </ligand>
</feature>
<evidence type="ECO:0000256" key="4">
    <source>
        <dbReference type="ARBA" id="ARBA00023002"/>
    </source>
</evidence>
<name>A0A6H9YU14_9ACTN</name>
<dbReference type="OrthoDB" id="9809009at2"/>
<dbReference type="Proteomes" id="UP000468735">
    <property type="component" value="Unassembled WGS sequence"/>
</dbReference>
<feature type="binding site" evidence="7">
    <location>
        <position position="57"/>
    </location>
    <ligand>
        <name>O2</name>
        <dbReference type="ChEBI" id="CHEBI:15379"/>
    </ligand>
</feature>